<dbReference type="RefSeq" id="WP_115551380.1">
    <property type="nucleotide sequence ID" value="NZ_CAPHNE010000002.1"/>
</dbReference>
<dbReference type="AlphaFoldDB" id="A0A3D8IDR6"/>
<sequence>MQVNTNSYVRENPLFYQTTQNQQESATSFEVLLSMQSNQSTEKNQESQKSSLTNFDDFLSEFGVSWDSEEGRMVRTAQIVSAIQQYAKEHNTDPLKVNWQRANVSWNQNFANASRTEQKEMLENVLGVLESETAIQRGLYMGETESPAHFEKRKTQAAESLSAMLQNLKV</sequence>
<organism evidence="1 2">
    <name type="scientific">Helicobacter ganmani</name>
    <dbReference type="NCBI Taxonomy" id="60246"/>
    <lineage>
        <taxon>Bacteria</taxon>
        <taxon>Pseudomonadati</taxon>
        <taxon>Campylobacterota</taxon>
        <taxon>Epsilonproteobacteria</taxon>
        <taxon>Campylobacterales</taxon>
        <taxon>Helicobacteraceae</taxon>
        <taxon>Helicobacter</taxon>
    </lineage>
</organism>
<reference evidence="1 2" key="1">
    <citation type="submission" date="2018-04" db="EMBL/GenBank/DDBJ databases">
        <title>Novel Campyloabacter and Helicobacter Species and Strains.</title>
        <authorList>
            <person name="Mannion A.J."/>
            <person name="Shen Z."/>
            <person name="Fox J.G."/>
        </authorList>
    </citation>
    <scope>NUCLEOTIDE SEQUENCE [LARGE SCALE GENOMIC DNA]</scope>
    <source>
        <strain evidence="1 2">MIT 99-5101</strain>
    </source>
</reference>
<comment type="caution">
    <text evidence="1">The sequence shown here is derived from an EMBL/GenBank/DDBJ whole genome shotgun (WGS) entry which is preliminary data.</text>
</comment>
<dbReference type="EMBL" id="NXLS01000003">
    <property type="protein sequence ID" value="RDU63353.1"/>
    <property type="molecule type" value="Genomic_DNA"/>
</dbReference>
<accession>A0A3D8IDR6</accession>
<gene>
    <name evidence="1" type="ORF">CQA43_04305</name>
</gene>
<evidence type="ECO:0000313" key="1">
    <source>
        <dbReference type="EMBL" id="RDU63353.1"/>
    </source>
</evidence>
<keyword evidence="2" id="KW-1185">Reference proteome</keyword>
<dbReference type="Proteomes" id="UP000256650">
    <property type="component" value="Unassembled WGS sequence"/>
</dbReference>
<protein>
    <submittedName>
        <fullName evidence="1">Uncharacterized protein</fullName>
    </submittedName>
</protein>
<dbReference type="OrthoDB" id="5329167at2"/>
<dbReference type="GeneID" id="82535506"/>
<name>A0A3D8IDR6_9HELI</name>
<evidence type="ECO:0000313" key="2">
    <source>
        <dbReference type="Proteomes" id="UP000256650"/>
    </source>
</evidence>
<proteinExistence type="predicted"/>